<keyword evidence="3 6" id="KW-0812">Transmembrane</keyword>
<proteinExistence type="predicted"/>
<reference evidence="8 9" key="1">
    <citation type="submission" date="2020-08" db="EMBL/GenBank/DDBJ databases">
        <title>Genomic Encyclopedia of Type Strains, Phase IV (KMG-IV): sequencing the most valuable type-strain genomes for metagenomic binning, comparative biology and taxonomic classification.</title>
        <authorList>
            <person name="Goeker M."/>
        </authorList>
    </citation>
    <scope>NUCLEOTIDE SEQUENCE [LARGE SCALE GENOMIC DNA]</scope>
    <source>
        <strain evidence="8 9">DSM 22368</strain>
    </source>
</reference>
<keyword evidence="2" id="KW-1003">Cell membrane</keyword>
<dbReference type="CDD" id="cd16015">
    <property type="entry name" value="LTA_synthase"/>
    <property type="match status" value="1"/>
</dbReference>
<evidence type="ECO:0000259" key="7">
    <source>
        <dbReference type="Pfam" id="PF00884"/>
    </source>
</evidence>
<dbReference type="EMBL" id="JACHHT010000001">
    <property type="protein sequence ID" value="MBB6520101.1"/>
    <property type="molecule type" value="Genomic_DNA"/>
</dbReference>
<dbReference type="PANTHER" id="PTHR47371">
    <property type="entry name" value="LIPOTEICHOIC ACID SYNTHASE"/>
    <property type="match status" value="1"/>
</dbReference>
<accession>A0A7X0JRK2</accession>
<feature type="transmembrane region" description="Helical" evidence="6">
    <location>
        <begin position="81"/>
        <end position="101"/>
    </location>
</feature>
<dbReference type="RefSeq" id="WP_166852253.1">
    <property type="nucleotide sequence ID" value="NZ_JAAONY010000001.1"/>
</dbReference>
<feature type="domain" description="Sulfatase N-terminal" evidence="7">
    <location>
        <begin position="165"/>
        <end position="447"/>
    </location>
</feature>
<sequence length="606" mass="67057">MPSFILITSVLLFVIALGLSIRFTLNKKTRIACFLLAMLWVILSCTFFVADYFSGNGIDEATVYHMQYGLGGAGFGEYSRLILVSSLGLAAIVGLLIYAFFFGRKPEASKTVVTLMPASLFAALLCNPASLDLYRVSGLDTAPAASDFHQYYQKPELSASRNHTKNIVYIYAESLEQNYFDETLFPDLMPKLKALSAESSLFTNIHQVYGTGWTIAGIAASQCGISLVTPSHGNSMSGMPEFLPGATCLGDLLSKEGYQLNFMGGAQLKFAGKGKFLKNHGFSTIKGLNHFKKDETISKNTSAWGLYDDQLLTLVREEFQQLQDQNKPFGLFALTLDTHHPKGHISKSCRDMRYRDGSNAMLNAVHCTDALLSDFIESIRALDKDKNTVIVLASDHLALKNLAWDTLKQKPRKNFLMIIDPEQKGQIINTEGSPLDIAPTLLSAVGYEANMGLGKNLFDTKLKTAQSLNKKLPSWRDDFLEFWEFPQLYGHATIDLPGGHISFANRDLKIPVLIEVKPNLRTIARFQFDRSAGHQSFVDHISEIPPGSHFLWIDSCKNMPSSSEKAPKGSFCLSGGKPGKINTVKTLSPKERLSIKELRNLMGMKS</sequence>
<dbReference type="PANTHER" id="PTHR47371:SF3">
    <property type="entry name" value="PHOSPHOGLYCEROL TRANSFERASE I"/>
    <property type="match status" value="1"/>
</dbReference>
<dbReference type="InParanoid" id="A0A7X0JRK2"/>
<evidence type="ECO:0000256" key="5">
    <source>
        <dbReference type="ARBA" id="ARBA00023136"/>
    </source>
</evidence>
<dbReference type="AlphaFoldDB" id="A0A7X0JRK2"/>
<dbReference type="Proteomes" id="UP000528457">
    <property type="component" value="Unassembled WGS sequence"/>
</dbReference>
<evidence type="ECO:0000313" key="9">
    <source>
        <dbReference type="Proteomes" id="UP000528457"/>
    </source>
</evidence>
<keyword evidence="8" id="KW-0808">Transferase</keyword>
<evidence type="ECO:0000256" key="3">
    <source>
        <dbReference type="ARBA" id="ARBA00022692"/>
    </source>
</evidence>
<protein>
    <submittedName>
        <fullName evidence="8">Phosphoglycerol transferase</fullName>
        <ecNumber evidence="8">2.7.8.20</ecNumber>
    </submittedName>
</protein>
<dbReference type="InterPro" id="IPR017850">
    <property type="entry name" value="Alkaline_phosphatase_core_sf"/>
</dbReference>
<dbReference type="InterPro" id="IPR000917">
    <property type="entry name" value="Sulfatase_N"/>
</dbReference>
<gene>
    <name evidence="8" type="ORF">HNR48_000379</name>
</gene>
<keyword evidence="4 6" id="KW-1133">Transmembrane helix</keyword>
<comment type="subcellular location">
    <subcellularLocation>
        <location evidence="1">Cell membrane</location>
        <topology evidence="1">Multi-pass membrane protein</topology>
    </subcellularLocation>
</comment>
<dbReference type="GO" id="GO:0008960">
    <property type="term" value="F:phosphatidylglycerol-membrane-oligosaccharide glycerophosphotransferase activity"/>
    <property type="evidence" value="ECO:0007669"/>
    <property type="project" value="UniProtKB-EC"/>
</dbReference>
<evidence type="ECO:0000256" key="1">
    <source>
        <dbReference type="ARBA" id="ARBA00004651"/>
    </source>
</evidence>
<dbReference type="FunCoup" id="A0A7X0JRK2">
    <property type="interactions" value="14"/>
</dbReference>
<feature type="transmembrane region" description="Helical" evidence="6">
    <location>
        <begin position="6"/>
        <end position="25"/>
    </location>
</feature>
<feature type="transmembrane region" description="Helical" evidence="6">
    <location>
        <begin position="113"/>
        <end position="131"/>
    </location>
</feature>
<dbReference type="Gene3D" id="3.40.720.10">
    <property type="entry name" value="Alkaline Phosphatase, subunit A"/>
    <property type="match status" value="1"/>
</dbReference>
<dbReference type="EC" id="2.7.8.20" evidence="8"/>
<comment type="caution">
    <text evidence="8">The sequence shown here is derived from an EMBL/GenBank/DDBJ whole genome shotgun (WGS) entry which is preliminary data.</text>
</comment>
<dbReference type="Pfam" id="PF00884">
    <property type="entry name" value="Sulfatase"/>
    <property type="match status" value="1"/>
</dbReference>
<organism evidence="8 9">
    <name type="scientific">Pseudoteredinibacter isoporae</name>
    <dbReference type="NCBI Taxonomy" id="570281"/>
    <lineage>
        <taxon>Bacteria</taxon>
        <taxon>Pseudomonadati</taxon>
        <taxon>Pseudomonadota</taxon>
        <taxon>Gammaproteobacteria</taxon>
        <taxon>Cellvibrionales</taxon>
        <taxon>Cellvibrionaceae</taxon>
        <taxon>Pseudoteredinibacter</taxon>
    </lineage>
</organism>
<evidence type="ECO:0000256" key="4">
    <source>
        <dbReference type="ARBA" id="ARBA00022989"/>
    </source>
</evidence>
<dbReference type="GO" id="GO:0005886">
    <property type="term" value="C:plasma membrane"/>
    <property type="evidence" value="ECO:0007669"/>
    <property type="project" value="UniProtKB-SubCell"/>
</dbReference>
<dbReference type="InterPro" id="IPR050448">
    <property type="entry name" value="OpgB/LTA_synthase_biosynth"/>
</dbReference>
<feature type="transmembrane region" description="Helical" evidence="6">
    <location>
        <begin position="32"/>
        <end position="50"/>
    </location>
</feature>
<keyword evidence="9" id="KW-1185">Reference proteome</keyword>
<name>A0A7X0JRK2_9GAMM</name>
<evidence type="ECO:0000256" key="2">
    <source>
        <dbReference type="ARBA" id="ARBA00022475"/>
    </source>
</evidence>
<dbReference type="SUPFAM" id="SSF53649">
    <property type="entry name" value="Alkaline phosphatase-like"/>
    <property type="match status" value="1"/>
</dbReference>
<evidence type="ECO:0000256" key="6">
    <source>
        <dbReference type="SAM" id="Phobius"/>
    </source>
</evidence>
<keyword evidence="5 6" id="KW-0472">Membrane</keyword>
<evidence type="ECO:0000313" key="8">
    <source>
        <dbReference type="EMBL" id="MBB6520101.1"/>
    </source>
</evidence>